<dbReference type="InterPro" id="IPR036390">
    <property type="entry name" value="WH_DNA-bd_sf"/>
</dbReference>
<keyword evidence="6" id="KW-1185">Reference proteome</keyword>
<organism evidence="5 6">
    <name type="scientific">Phytoactinopolyspora halophila</name>
    <dbReference type="NCBI Taxonomy" id="1981511"/>
    <lineage>
        <taxon>Bacteria</taxon>
        <taxon>Bacillati</taxon>
        <taxon>Actinomycetota</taxon>
        <taxon>Actinomycetes</taxon>
        <taxon>Jiangellales</taxon>
        <taxon>Jiangellaceae</taxon>
        <taxon>Phytoactinopolyspora</taxon>
    </lineage>
</organism>
<evidence type="ECO:0000256" key="3">
    <source>
        <dbReference type="ARBA" id="ARBA00023163"/>
    </source>
</evidence>
<protein>
    <recommendedName>
        <fullName evidence="4">HTH gntR-type domain-containing protein</fullName>
    </recommendedName>
</protein>
<dbReference type="SMART" id="SM00866">
    <property type="entry name" value="UTRA"/>
    <property type="match status" value="1"/>
</dbReference>
<dbReference type="Pfam" id="PF07702">
    <property type="entry name" value="UTRA"/>
    <property type="match status" value="1"/>
</dbReference>
<evidence type="ECO:0000313" key="5">
    <source>
        <dbReference type="EMBL" id="RAW15673.1"/>
    </source>
</evidence>
<gene>
    <name evidence="5" type="ORF">DPM12_08485</name>
</gene>
<dbReference type="InterPro" id="IPR011663">
    <property type="entry name" value="UTRA"/>
</dbReference>
<accession>A0A329QTT7</accession>
<evidence type="ECO:0000256" key="1">
    <source>
        <dbReference type="ARBA" id="ARBA00023015"/>
    </source>
</evidence>
<dbReference type="CDD" id="cd07377">
    <property type="entry name" value="WHTH_GntR"/>
    <property type="match status" value="1"/>
</dbReference>
<dbReference type="SUPFAM" id="SSF64288">
    <property type="entry name" value="Chorismate lyase-like"/>
    <property type="match status" value="1"/>
</dbReference>
<dbReference type="GO" id="GO:0045892">
    <property type="term" value="P:negative regulation of DNA-templated transcription"/>
    <property type="evidence" value="ECO:0007669"/>
    <property type="project" value="TreeGrafter"/>
</dbReference>
<name>A0A329QTT7_9ACTN</name>
<evidence type="ECO:0000313" key="6">
    <source>
        <dbReference type="Proteomes" id="UP000250462"/>
    </source>
</evidence>
<dbReference type="InterPro" id="IPR028978">
    <property type="entry name" value="Chorismate_lyase_/UTRA_dom_sf"/>
</dbReference>
<dbReference type="SMART" id="SM00345">
    <property type="entry name" value="HTH_GNTR"/>
    <property type="match status" value="1"/>
</dbReference>
<dbReference type="PANTHER" id="PTHR44846:SF1">
    <property type="entry name" value="MANNOSYL-D-GLYCERATE TRANSPORT_METABOLISM SYSTEM REPRESSOR MNGR-RELATED"/>
    <property type="match status" value="1"/>
</dbReference>
<proteinExistence type="predicted"/>
<dbReference type="EMBL" id="QMIG01000005">
    <property type="protein sequence ID" value="RAW15673.1"/>
    <property type="molecule type" value="Genomic_DNA"/>
</dbReference>
<keyword evidence="3" id="KW-0804">Transcription</keyword>
<evidence type="ECO:0000259" key="4">
    <source>
        <dbReference type="PROSITE" id="PS50949"/>
    </source>
</evidence>
<dbReference type="Pfam" id="PF00392">
    <property type="entry name" value="GntR"/>
    <property type="match status" value="1"/>
</dbReference>
<dbReference type="PRINTS" id="PR00035">
    <property type="entry name" value="HTHGNTR"/>
</dbReference>
<dbReference type="AlphaFoldDB" id="A0A329QTT7"/>
<keyword evidence="2" id="KW-0238">DNA-binding</keyword>
<dbReference type="PANTHER" id="PTHR44846">
    <property type="entry name" value="MANNOSYL-D-GLYCERATE TRANSPORT/METABOLISM SYSTEM REPRESSOR MNGR-RELATED"/>
    <property type="match status" value="1"/>
</dbReference>
<dbReference type="GO" id="GO:0003677">
    <property type="term" value="F:DNA binding"/>
    <property type="evidence" value="ECO:0007669"/>
    <property type="project" value="UniProtKB-KW"/>
</dbReference>
<dbReference type="Proteomes" id="UP000250462">
    <property type="component" value="Unassembled WGS sequence"/>
</dbReference>
<dbReference type="RefSeq" id="WP_112257874.1">
    <property type="nucleotide sequence ID" value="NZ_QMIG01000005.1"/>
</dbReference>
<comment type="caution">
    <text evidence="5">The sequence shown here is derived from an EMBL/GenBank/DDBJ whole genome shotgun (WGS) entry which is preliminary data.</text>
</comment>
<dbReference type="OrthoDB" id="7363114at2"/>
<dbReference type="InterPro" id="IPR036388">
    <property type="entry name" value="WH-like_DNA-bd_sf"/>
</dbReference>
<dbReference type="InterPro" id="IPR000524">
    <property type="entry name" value="Tscrpt_reg_HTH_GntR"/>
</dbReference>
<reference evidence="5 6" key="1">
    <citation type="submission" date="2018-06" db="EMBL/GenBank/DDBJ databases">
        <title>Phytoactinopolyspora halophila sp. nov., a novel halophilic actinomycete isolated from a saline soil in China.</title>
        <authorList>
            <person name="Tang S.-K."/>
        </authorList>
    </citation>
    <scope>NUCLEOTIDE SEQUENCE [LARGE SCALE GENOMIC DNA]</scope>
    <source>
        <strain evidence="5 6">YIM 96934</strain>
    </source>
</reference>
<dbReference type="PROSITE" id="PS50949">
    <property type="entry name" value="HTH_GNTR"/>
    <property type="match status" value="1"/>
</dbReference>
<dbReference type="Gene3D" id="1.10.10.10">
    <property type="entry name" value="Winged helix-like DNA-binding domain superfamily/Winged helix DNA-binding domain"/>
    <property type="match status" value="1"/>
</dbReference>
<sequence length="277" mass="30270">MARAPESGRATRVDEAESMLRSLIAERRETGGSRLPPEKELSEQLGISRSTLRSALTRLESEGVIARQRRVGTLITSPEGRWERRSALAYPVDMILSLSDYLQAVGADYAVQAVSVRRDPATEEIADALGLERGSPVFTASRLYEVEGRPAAFLEHFLPAVLYGREVHIESLTEGVTTFLRDTEHIRLTHTESTFTAQAASPELAHELAVGEGTPLLVMHAELYSEGPDPVALGRLVFRPDVLCLTASADEGSGEESVRGLRVMSLKDRAATDEEDT</sequence>
<feature type="domain" description="HTH gntR-type" evidence="4">
    <location>
        <begin position="10"/>
        <end position="78"/>
    </location>
</feature>
<evidence type="ECO:0000256" key="2">
    <source>
        <dbReference type="ARBA" id="ARBA00023125"/>
    </source>
</evidence>
<keyword evidence="1" id="KW-0805">Transcription regulation</keyword>
<dbReference type="GO" id="GO:0003700">
    <property type="term" value="F:DNA-binding transcription factor activity"/>
    <property type="evidence" value="ECO:0007669"/>
    <property type="project" value="InterPro"/>
</dbReference>
<dbReference type="Gene3D" id="3.40.1410.10">
    <property type="entry name" value="Chorismate lyase-like"/>
    <property type="match status" value="1"/>
</dbReference>
<dbReference type="InterPro" id="IPR050679">
    <property type="entry name" value="Bact_HTH_transcr_reg"/>
</dbReference>
<dbReference type="SUPFAM" id="SSF46785">
    <property type="entry name" value="Winged helix' DNA-binding domain"/>
    <property type="match status" value="1"/>
</dbReference>